<dbReference type="InterPro" id="IPR012341">
    <property type="entry name" value="6hp_glycosidase-like_sf"/>
</dbReference>
<dbReference type="EC" id="3.2.1.40" evidence="2"/>
<feature type="domain" description="Alpha-L-rhamnosidase concanavalin-like" evidence="4">
    <location>
        <begin position="378"/>
        <end position="478"/>
    </location>
</feature>
<comment type="catalytic activity">
    <reaction evidence="1">
        <text>Hydrolysis of terminal non-reducing alpha-L-rhamnose residues in alpha-L-rhamnosides.</text>
        <dbReference type="EC" id="3.2.1.40"/>
    </reaction>
</comment>
<dbReference type="Pfam" id="PF08531">
    <property type="entry name" value="Bac_rhamnosid_N"/>
    <property type="match status" value="1"/>
</dbReference>
<dbReference type="Pfam" id="PF17390">
    <property type="entry name" value="Bac_rhamnosid_C"/>
    <property type="match status" value="1"/>
</dbReference>
<reference evidence="8 9" key="1">
    <citation type="submission" date="2019-07" db="EMBL/GenBank/DDBJ databases">
        <title>Genomes of sea-ice associated Colwellia species.</title>
        <authorList>
            <person name="Bowman J.P."/>
        </authorList>
    </citation>
    <scope>NUCLEOTIDE SEQUENCE [LARGE SCALE GENOMIC DNA]</scope>
    <source>
        <strain evidence="8 9">ACAM 459</strain>
    </source>
</reference>
<proteinExistence type="predicted"/>
<dbReference type="InterPro" id="IPR008902">
    <property type="entry name" value="Rhamnosid_concanavalin"/>
</dbReference>
<dbReference type="Pfam" id="PF17389">
    <property type="entry name" value="Bac_rhamnosid6H"/>
    <property type="match status" value="1"/>
</dbReference>
<feature type="domain" description="Bacterial alpha-L-rhamnosidase N-terminal" evidence="5">
    <location>
        <begin position="195"/>
        <end position="341"/>
    </location>
</feature>
<dbReference type="SUPFAM" id="SSF48208">
    <property type="entry name" value="Six-hairpin glycosidases"/>
    <property type="match status" value="1"/>
</dbReference>
<dbReference type="InterPro" id="IPR008928">
    <property type="entry name" value="6-hairpin_glycosidase_sf"/>
</dbReference>
<evidence type="ECO:0000259" key="6">
    <source>
        <dbReference type="Pfam" id="PF17389"/>
    </source>
</evidence>
<dbReference type="Gene3D" id="2.60.420.10">
    <property type="entry name" value="Maltose phosphorylase, domain 3"/>
    <property type="match status" value="1"/>
</dbReference>
<evidence type="ECO:0000259" key="4">
    <source>
        <dbReference type="Pfam" id="PF05592"/>
    </source>
</evidence>
<dbReference type="PIRSF" id="PIRSF010631">
    <property type="entry name" value="A-rhamnsds"/>
    <property type="match status" value="1"/>
</dbReference>
<dbReference type="InterPro" id="IPR035396">
    <property type="entry name" value="Bac_rhamnosid6H"/>
</dbReference>
<dbReference type="Gene3D" id="1.50.10.10">
    <property type="match status" value="1"/>
</dbReference>
<dbReference type="InterPro" id="IPR035398">
    <property type="entry name" value="Bac_rhamnosid_C"/>
</dbReference>
<dbReference type="PROSITE" id="PS51257">
    <property type="entry name" value="PROKAR_LIPOPROTEIN"/>
    <property type="match status" value="1"/>
</dbReference>
<evidence type="ECO:0000313" key="8">
    <source>
        <dbReference type="EMBL" id="TWX66883.1"/>
    </source>
</evidence>
<dbReference type="Pfam" id="PF05592">
    <property type="entry name" value="Bac_rhamnosid"/>
    <property type="match status" value="1"/>
</dbReference>
<evidence type="ECO:0000256" key="1">
    <source>
        <dbReference type="ARBA" id="ARBA00001445"/>
    </source>
</evidence>
<feature type="domain" description="Alpha-L-rhamnosidase six-hairpin glycosidase" evidence="6">
    <location>
        <begin position="482"/>
        <end position="835"/>
    </location>
</feature>
<keyword evidence="9" id="KW-1185">Reference proteome</keyword>
<gene>
    <name evidence="8" type="ORF">ESZ36_15135</name>
</gene>
<dbReference type="Gene3D" id="2.60.40.10">
    <property type="entry name" value="Immunoglobulins"/>
    <property type="match status" value="1"/>
</dbReference>
<dbReference type="InterPro" id="IPR013737">
    <property type="entry name" value="Bac_rhamnosid_N"/>
</dbReference>
<dbReference type="Pfam" id="PF25788">
    <property type="entry name" value="Ig_Rha78A_N"/>
    <property type="match status" value="1"/>
</dbReference>
<organism evidence="8 9">
    <name type="scientific">Colwellia demingiae</name>
    <dbReference type="NCBI Taxonomy" id="89401"/>
    <lineage>
        <taxon>Bacteria</taxon>
        <taxon>Pseudomonadati</taxon>
        <taxon>Pseudomonadota</taxon>
        <taxon>Gammaproteobacteria</taxon>
        <taxon>Alteromonadales</taxon>
        <taxon>Colwelliaceae</taxon>
        <taxon>Colwellia</taxon>
    </lineage>
</organism>
<accession>A0A5C6QDX7</accession>
<protein>
    <recommendedName>
        <fullName evidence="2">alpha-L-rhamnosidase</fullName>
        <ecNumber evidence="2">3.2.1.40</ecNumber>
    </recommendedName>
</protein>
<dbReference type="PANTHER" id="PTHR33307">
    <property type="entry name" value="ALPHA-RHAMNOSIDASE (EUROFUNG)"/>
    <property type="match status" value="1"/>
</dbReference>
<dbReference type="EMBL" id="VOLT01000007">
    <property type="protein sequence ID" value="TWX66883.1"/>
    <property type="molecule type" value="Genomic_DNA"/>
</dbReference>
<dbReference type="Proteomes" id="UP000321822">
    <property type="component" value="Unassembled WGS sequence"/>
</dbReference>
<dbReference type="InterPro" id="IPR013783">
    <property type="entry name" value="Ig-like_fold"/>
</dbReference>
<dbReference type="GO" id="GO:0030596">
    <property type="term" value="F:alpha-L-rhamnosidase activity"/>
    <property type="evidence" value="ECO:0007669"/>
    <property type="project" value="UniProtKB-EC"/>
</dbReference>
<dbReference type="PANTHER" id="PTHR33307:SF6">
    <property type="entry name" value="ALPHA-RHAMNOSIDASE (EUROFUNG)-RELATED"/>
    <property type="match status" value="1"/>
</dbReference>
<keyword evidence="3" id="KW-0378">Hydrolase</keyword>
<evidence type="ECO:0000259" key="5">
    <source>
        <dbReference type="Pfam" id="PF08531"/>
    </source>
</evidence>
<feature type="domain" description="Alpha-L-rhamnosidase C-terminal" evidence="7">
    <location>
        <begin position="844"/>
        <end position="903"/>
    </location>
</feature>
<comment type="caution">
    <text evidence="8">The sequence shown here is derived from an EMBL/GenBank/DDBJ whole genome shotgun (WGS) entry which is preliminary data.</text>
</comment>
<dbReference type="GO" id="GO:0005975">
    <property type="term" value="P:carbohydrate metabolic process"/>
    <property type="evidence" value="ECO:0007669"/>
    <property type="project" value="InterPro"/>
</dbReference>
<evidence type="ECO:0000256" key="3">
    <source>
        <dbReference type="ARBA" id="ARBA00022801"/>
    </source>
</evidence>
<evidence type="ECO:0000256" key="2">
    <source>
        <dbReference type="ARBA" id="ARBA00012652"/>
    </source>
</evidence>
<dbReference type="RefSeq" id="WP_146789396.1">
    <property type="nucleotide sequence ID" value="NZ_VOLT01000007.1"/>
</dbReference>
<dbReference type="Gene3D" id="2.60.120.260">
    <property type="entry name" value="Galactose-binding domain-like"/>
    <property type="match status" value="2"/>
</dbReference>
<name>A0A5C6QDX7_9GAMM</name>
<dbReference type="OrthoDB" id="9761045at2"/>
<sequence>MKIYQYLALTITLITLQACNDDSMIKSPIALTVNEGIENPLGFHDATPTFSWQLNDQRQGAKQTAYQLVVENVVGTSQQPLWDSQKVALNQSVYVPYQGPELKSRQRISWKVRYWDQNGKVSSWSTSANLELGLLNNTDWQASWVTIADPSDINKKAACSADCTAGTVNPAGTLGVETVNPAMYLRKTFNLTQVPSSARLYLTAKGLVDFRINGQIVTPNAFLPGWTDYTQKIETLTYDVSKLMREGENVLAARISDGWYAGTISKRFYGKVPELLAQLEFTSATGEIVQSVVTDASWMLSTAGAITMADIWHGEDYDARKELTGWDQPDYSPAKENAAVFSPVAASVIDNNIRLTPKRFQGVKVIETLNPISHQVFDDGKVVYDLGQNMVGWVAINLPALKGNNVKIQMAEMLNDDGTLYRGNYRAARSEANYIPAKDGIAQYTQTFSFFGFRYVQISGFDASHTPNLDWVKGQVLHTDFKRTGHFESSHKKLNKLYSNIIWGQRGNFLDIPTDCPQRDERYGWTGDAQVFAPVSLANYDTHAFWMSYLETMQMEMKADGSVPQLIPSNQYGDWVNAAGWGDAAFVIPWQLYLRTGDIEVLKEFYPMMEKRVNYYRNKAGNGLVEETKSFGDWLQPKRYKADSKHIGLGELSGETSIRLLTTSYYGYGAFILAQSAQALGKVKEAEQHQQLFEQIAKATANTFFDKNGKLIEGTETQTAYVLPLAFGLIDGQLAEKVALKLSKRIEQDGNLLNTGFLGTADLIPTLEKYGMRDQAMSILFSSDYPSWLYSIDQGATTMWERWNSYTKKDGFGDDSMNSFNHYAYGAVGRFFYESLAGLAPSLDKPGYQKIIVKPILDQRVPLEYAKASIDTRYGMASNGWIKTPQGWQVTTVIPANSSGKIVFEFELENITVIQGEVNFENTLEGSVALVSAGSYQFLIKG</sequence>
<dbReference type="AlphaFoldDB" id="A0A5C6QDX7"/>
<dbReference type="InterPro" id="IPR016007">
    <property type="entry name" value="Alpha_rhamnosid"/>
</dbReference>
<evidence type="ECO:0000259" key="7">
    <source>
        <dbReference type="Pfam" id="PF17390"/>
    </source>
</evidence>
<evidence type="ECO:0000313" key="9">
    <source>
        <dbReference type="Proteomes" id="UP000321822"/>
    </source>
</evidence>